<feature type="compositionally biased region" description="Polar residues" evidence="1">
    <location>
        <begin position="491"/>
        <end position="502"/>
    </location>
</feature>
<feature type="region of interest" description="Disordered" evidence="1">
    <location>
        <begin position="415"/>
        <end position="434"/>
    </location>
</feature>
<sequence length="794" mass="88604">MQHEAIDGNEDTNEELSFLAGFTNQSNYSIQNGVFTHDSPLWQYTQQAQIYTSNEPFQRDTSQPVKHQRAQLRGLFDEEEQQCRWTQQYLQNPEQARTSSPVNIRATEYSEDSDTFLSFDFEESLLQLPNTPEATTRNSPQLTTSKLIIKNFACASTSPSIPLLTMEGDNDSPTPLSPRESISPMPTPFKTSIHSSVLSFEDFAINSGIKIAQRTSSENAELFDEPFPNMLNCNCFKHGSRIINTIIDVSANNLFDLLFADVAEAAVLRSTHKKWGTLGKFGMFSDFGSQLYYALKPQNLDSITNASIELLSEFATLFTEEILLQTNSSNSLSDSTVLAAKLAKRRPIGPRITQDSIEKDLTLSSPMSYQIMQSPPNPPTRKKAVVQPIKRFSANFIQPKPFYSALFPRKSPSLATSSSSLSKSSEVSSNSERKNLHDDICKEIESSSSNNRLDSVKIYTRTESFNEFVGTLPSIRNIQPDFRVENEKDAQSTVSSNGTTMIGSDRLISGVNSSRSSSFEPEIHETTGKKPVVPPRVKFKKHVVFKCESSINEEPDVGSIKEKEKGRAFVNNAIMGCAKIHEAAVNSSLIAMKSKNENLSDSCSKSRVNNLTETASYSPISIGRSSAVESIRTGIVVPSTIHEANAQIDYAFYKTDVRSFFGSEILGTRSYNNTKIMVRKKKDLPKKFAAFVKMPGRWIKGRKSLQENRTRELWLKNFSNTGIPIFDILFQFLLIGIAVSGADFLQVADWGKRIYAFSILLLNHGGLVMKDWVIQQIARAVEWAAGKFGYVPIA</sequence>
<dbReference type="Proteomes" id="UP001211907">
    <property type="component" value="Unassembled WGS sequence"/>
</dbReference>
<proteinExistence type="predicted"/>
<reference evidence="2" key="1">
    <citation type="submission" date="2020-05" db="EMBL/GenBank/DDBJ databases">
        <title>Phylogenomic resolution of chytrid fungi.</title>
        <authorList>
            <person name="Stajich J.E."/>
            <person name="Amses K."/>
            <person name="Simmons R."/>
            <person name="Seto K."/>
            <person name="Myers J."/>
            <person name="Bonds A."/>
            <person name="Quandt C.A."/>
            <person name="Barry K."/>
            <person name="Liu P."/>
            <person name="Grigoriev I."/>
            <person name="Longcore J.E."/>
            <person name="James T.Y."/>
        </authorList>
    </citation>
    <scope>NUCLEOTIDE SEQUENCE</scope>
    <source>
        <strain evidence="2">JEL0513</strain>
    </source>
</reference>
<dbReference type="AlphaFoldDB" id="A0AAD5T654"/>
<evidence type="ECO:0000313" key="3">
    <source>
        <dbReference type="Proteomes" id="UP001211907"/>
    </source>
</evidence>
<evidence type="ECO:0000313" key="2">
    <source>
        <dbReference type="EMBL" id="KAJ3121873.1"/>
    </source>
</evidence>
<organism evidence="2 3">
    <name type="scientific">Physocladia obscura</name>
    <dbReference type="NCBI Taxonomy" id="109957"/>
    <lineage>
        <taxon>Eukaryota</taxon>
        <taxon>Fungi</taxon>
        <taxon>Fungi incertae sedis</taxon>
        <taxon>Chytridiomycota</taxon>
        <taxon>Chytridiomycota incertae sedis</taxon>
        <taxon>Chytridiomycetes</taxon>
        <taxon>Chytridiales</taxon>
        <taxon>Chytriomycetaceae</taxon>
        <taxon>Physocladia</taxon>
    </lineage>
</organism>
<feature type="region of interest" description="Disordered" evidence="1">
    <location>
        <begin position="163"/>
        <end position="185"/>
    </location>
</feature>
<feature type="region of interest" description="Disordered" evidence="1">
    <location>
        <begin position="486"/>
        <end position="506"/>
    </location>
</feature>
<comment type="caution">
    <text evidence="2">The sequence shown here is derived from an EMBL/GenBank/DDBJ whole genome shotgun (WGS) entry which is preliminary data.</text>
</comment>
<feature type="compositionally biased region" description="Low complexity" evidence="1">
    <location>
        <begin position="415"/>
        <end position="430"/>
    </location>
</feature>
<protein>
    <submittedName>
        <fullName evidence="2">Uncharacterized protein</fullName>
    </submittedName>
</protein>
<gene>
    <name evidence="2" type="ORF">HK100_012199</name>
</gene>
<name>A0AAD5T654_9FUNG</name>
<evidence type="ECO:0000256" key="1">
    <source>
        <dbReference type="SAM" id="MobiDB-lite"/>
    </source>
</evidence>
<accession>A0AAD5T654</accession>
<keyword evidence="3" id="KW-1185">Reference proteome</keyword>
<dbReference type="EMBL" id="JADGJH010000849">
    <property type="protein sequence ID" value="KAJ3121873.1"/>
    <property type="molecule type" value="Genomic_DNA"/>
</dbReference>